<feature type="signal peptide" evidence="11">
    <location>
        <begin position="1"/>
        <end position="21"/>
    </location>
</feature>
<keyword evidence="14" id="KW-1185">Reference proteome</keyword>
<dbReference type="AlphaFoldDB" id="T0S7Y2"/>
<dbReference type="PANTHER" id="PTHR45679">
    <property type="entry name" value="ER DEGRADATION-ENHANCING ALPHA-MANNOSIDASE-LIKE PROTEIN 2"/>
    <property type="match status" value="1"/>
</dbReference>
<dbReference type="GeneID" id="19942000"/>
<evidence type="ECO:0000256" key="10">
    <source>
        <dbReference type="SAM" id="MobiDB-lite"/>
    </source>
</evidence>
<dbReference type="Pfam" id="PF02225">
    <property type="entry name" value="PA"/>
    <property type="match status" value="1"/>
</dbReference>
<dbReference type="GO" id="GO:0005975">
    <property type="term" value="P:carbohydrate metabolic process"/>
    <property type="evidence" value="ECO:0007669"/>
    <property type="project" value="InterPro"/>
</dbReference>
<keyword evidence="8" id="KW-0106">Calcium</keyword>
<feature type="active site" evidence="7">
    <location>
        <position position="413"/>
    </location>
</feature>
<feature type="chain" id="PRO_5004584360" description="alpha-1,2-Mannosidase" evidence="11">
    <location>
        <begin position="22"/>
        <end position="1071"/>
    </location>
</feature>
<keyword evidence="3 11" id="KW-0732">Signal</keyword>
<keyword evidence="8" id="KW-0479">Metal-binding</keyword>
<dbReference type="GO" id="GO:0044322">
    <property type="term" value="C:endoplasmic reticulum quality control compartment"/>
    <property type="evidence" value="ECO:0007669"/>
    <property type="project" value="GOC"/>
</dbReference>
<dbReference type="eggNOG" id="KOG2429">
    <property type="taxonomic scope" value="Eukaryota"/>
</dbReference>
<dbReference type="InterPro" id="IPR036026">
    <property type="entry name" value="Seven-hairpin_glycosidases"/>
</dbReference>
<evidence type="ECO:0000256" key="8">
    <source>
        <dbReference type="PIRSR" id="PIRSR601382-2"/>
    </source>
</evidence>
<evidence type="ECO:0000256" key="3">
    <source>
        <dbReference type="ARBA" id="ARBA00022729"/>
    </source>
</evidence>
<organism evidence="13 14">
    <name type="scientific">Saprolegnia diclina (strain VS20)</name>
    <dbReference type="NCBI Taxonomy" id="1156394"/>
    <lineage>
        <taxon>Eukaryota</taxon>
        <taxon>Sar</taxon>
        <taxon>Stramenopiles</taxon>
        <taxon>Oomycota</taxon>
        <taxon>Saprolegniomycetes</taxon>
        <taxon>Saprolegniales</taxon>
        <taxon>Saprolegniaceae</taxon>
        <taxon>Saprolegnia</taxon>
    </lineage>
</organism>
<evidence type="ECO:0000256" key="2">
    <source>
        <dbReference type="ARBA" id="ARBA00007658"/>
    </source>
</evidence>
<dbReference type="InterPro" id="IPR046450">
    <property type="entry name" value="PA_dom_sf"/>
</dbReference>
<evidence type="ECO:0000256" key="7">
    <source>
        <dbReference type="PIRSR" id="PIRSR601382-1"/>
    </source>
</evidence>
<keyword evidence="9" id="KW-0326">Glycosidase</keyword>
<evidence type="ECO:0000256" key="9">
    <source>
        <dbReference type="RuleBase" id="RU361193"/>
    </source>
</evidence>
<dbReference type="InterPro" id="IPR009011">
    <property type="entry name" value="Man6P_isomerase_rcpt-bd_dom_sf"/>
</dbReference>
<dbReference type="OMA" id="WTIALVD"/>
<dbReference type="InterPro" id="IPR044674">
    <property type="entry name" value="EDEM1/2/3"/>
</dbReference>
<evidence type="ECO:0000313" key="14">
    <source>
        <dbReference type="Proteomes" id="UP000030762"/>
    </source>
</evidence>
<dbReference type="SUPFAM" id="SSF52025">
    <property type="entry name" value="PA domain"/>
    <property type="match status" value="1"/>
</dbReference>
<gene>
    <name evidence="13" type="ORF">SDRG_01273</name>
</gene>
<dbReference type="GO" id="GO:0004571">
    <property type="term" value="F:mannosyl-oligosaccharide 1,2-alpha-mannosidase activity"/>
    <property type="evidence" value="ECO:0007669"/>
    <property type="project" value="InterPro"/>
</dbReference>
<keyword evidence="9" id="KW-0378">Hydrolase</keyword>
<dbReference type="SUPFAM" id="SSF50911">
    <property type="entry name" value="Mannose 6-phosphate receptor domain"/>
    <property type="match status" value="1"/>
</dbReference>
<comment type="similarity">
    <text evidence="2 9">Belongs to the glycosyl hydrolase 47 family.</text>
</comment>
<name>T0S7Y2_SAPDV</name>
<dbReference type="Proteomes" id="UP000030762">
    <property type="component" value="Unassembled WGS sequence"/>
</dbReference>
<dbReference type="OrthoDB" id="8118055at2759"/>
<keyword evidence="4" id="KW-0256">Endoplasmic reticulum</keyword>
<keyword evidence="6" id="KW-0325">Glycoprotein</keyword>
<evidence type="ECO:0000313" key="13">
    <source>
        <dbReference type="EMBL" id="EQC41298.1"/>
    </source>
</evidence>
<dbReference type="GO" id="GO:1904380">
    <property type="term" value="P:endoplasmic reticulum mannose trimming"/>
    <property type="evidence" value="ECO:0007669"/>
    <property type="project" value="InterPro"/>
</dbReference>
<feature type="binding site" evidence="8">
    <location>
        <position position="614"/>
    </location>
    <ligand>
        <name>Ca(2+)</name>
        <dbReference type="ChEBI" id="CHEBI:29108"/>
    </ligand>
</feature>
<evidence type="ECO:0000256" key="4">
    <source>
        <dbReference type="ARBA" id="ARBA00022824"/>
    </source>
</evidence>
<dbReference type="EC" id="3.2.1.-" evidence="9"/>
<feature type="active site" evidence="7">
    <location>
        <position position="530"/>
    </location>
</feature>
<sequence>MKRRAALLVLLVVALSTKALTHVPKPSATTAPPLARPSADGDHRTSLDGVCRTFHMSGSWWRYEWCHQEHVRQYAIDRVTGAEASVNLIGRFFGATDGEASPTRARPFVTHVFLNGDACHGGSRQSPVARNRSAEVRFSCCSFRPTETYIESVSEPILCEYLLSVCTPLACATKLQAQDESSDDTKRLRATVKTMFYHAYNNYMEHAFPLDNLRPISCKGDTFELGKIPMLTLIDTLDTLVVFGDFEEFRRAVRLVLSGASFDLNTEVSVFETTIRVLGGLLSAHMFAVDASLGIYEASAYDDGLLRLAIDLADRLLPAFVTKTGIPYGTVNLRYGVPRGETTVASTAGAGSLTMEFTMLSVLTGNPVYALAARKAVRALFERKSSVGLLGKHIDVDSGDWTETISGPGSNSDSFYEYLLKMYVLFGDAESLGMFEEVYSNVMEHNKHGDWYGDVSMWDGCTGGAAIVFDNLVAFWPGMQTLLGDFETSAKSLNAYYQVWHKYGFLPEQFDVGRWRPKKASSNRYPLRPELIESTFYMHAATRDDSWRKAGAAFVASIERFSKTTCGYASIADVESRAQEDDMPSFFLSETCKYLYLLFDDNNLLRRGNYVFTTEAHPFPVLSSAQVAAIWPPNGAPRAPRQALTCPRLPFYASVSFDASYQDAFVKMKPRCDAPRRAAAKASKKNSAKATAPRVLHGGDALGDFVIDQLVGGFRARSARFPGDALKVTNLGDPKIVVEFHSPEPTPLADFRIHNFETDVTTRCRLLVYDADDVLIDTITCSGALFGPTKTEGSSVFVEKRSVELASPLRACAAMDAVDPGAIVLVQRGDCYFDDKARRGMDAGASAVIIVNTDAAEDLMIMARSSTSDAAQDETPISVPIVMVAQTAEARLRRPHTRVSLEHHIVPRDDDDFPYVVGSRYDLKVVGPHGWGLHLALKTSDATGVSAWTIALVDATAPEEEETASDETTPTAQAFARVLQQLKGLGFSDEALHLLENEDDADLRLEALLSGLRDVGLDDMADKVALKTSDAKVAKDDDPPQVIEAFQSLASEEDASDVCTDADAPAKVPGR</sequence>
<evidence type="ECO:0000256" key="1">
    <source>
        <dbReference type="ARBA" id="ARBA00004240"/>
    </source>
</evidence>
<dbReference type="PANTHER" id="PTHR45679:SF6">
    <property type="entry name" value="ER DEGRADATION-ENHANCING ALPHA-MANNOSIDASE-LIKE PROTEIN 2"/>
    <property type="match status" value="1"/>
</dbReference>
<reference evidence="13 14" key="1">
    <citation type="submission" date="2012-04" db="EMBL/GenBank/DDBJ databases">
        <title>The Genome Sequence of Saprolegnia declina VS20.</title>
        <authorList>
            <consortium name="The Broad Institute Genome Sequencing Platform"/>
            <person name="Russ C."/>
            <person name="Nusbaum C."/>
            <person name="Tyler B."/>
            <person name="van West P."/>
            <person name="Dieguez-Uribeondo J."/>
            <person name="de Bruijn I."/>
            <person name="Tripathy S."/>
            <person name="Jiang R."/>
            <person name="Young S.K."/>
            <person name="Zeng Q."/>
            <person name="Gargeya S."/>
            <person name="Fitzgerald M."/>
            <person name="Haas B."/>
            <person name="Abouelleil A."/>
            <person name="Alvarado L."/>
            <person name="Arachchi H.M."/>
            <person name="Berlin A."/>
            <person name="Chapman S.B."/>
            <person name="Goldberg J."/>
            <person name="Griggs A."/>
            <person name="Gujja S."/>
            <person name="Hansen M."/>
            <person name="Howarth C."/>
            <person name="Imamovic A."/>
            <person name="Larimer J."/>
            <person name="McCowen C."/>
            <person name="Montmayeur A."/>
            <person name="Murphy C."/>
            <person name="Neiman D."/>
            <person name="Pearson M."/>
            <person name="Priest M."/>
            <person name="Roberts A."/>
            <person name="Saif S."/>
            <person name="Shea T."/>
            <person name="Sisk P."/>
            <person name="Sykes S."/>
            <person name="Wortman J."/>
            <person name="Nusbaum C."/>
            <person name="Birren B."/>
        </authorList>
    </citation>
    <scope>NUCLEOTIDE SEQUENCE [LARGE SCALE GENOMIC DNA]</scope>
    <source>
        <strain evidence="13 14">VS20</strain>
    </source>
</reference>
<feature type="active site" description="Proton donor" evidence="7">
    <location>
        <position position="508"/>
    </location>
</feature>
<evidence type="ECO:0000259" key="12">
    <source>
        <dbReference type="PROSITE" id="PS51914"/>
    </source>
</evidence>
<dbReference type="InterPro" id="IPR012341">
    <property type="entry name" value="6hp_glycosidase-like_sf"/>
</dbReference>
<comment type="cofactor">
    <cofactor evidence="8">
        <name>Ca(2+)</name>
        <dbReference type="ChEBI" id="CHEBI:29108"/>
    </cofactor>
</comment>
<dbReference type="InterPro" id="IPR003137">
    <property type="entry name" value="PA_domain"/>
</dbReference>
<proteinExistence type="inferred from homology"/>
<dbReference type="GO" id="GO:0016020">
    <property type="term" value="C:membrane"/>
    <property type="evidence" value="ECO:0007669"/>
    <property type="project" value="InterPro"/>
</dbReference>
<dbReference type="RefSeq" id="XP_008605012.1">
    <property type="nucleotide sequence ID" value="XM_008606790.1"/>
</dbReference>
<dbReference type="EMBL" id="JH767134">
    <property type="protein sequence ID" value="EQC41298.1"/>
    <property type="molecule type" value="Genomic_DNA"/>
</dbReference>
<evidence type="ECO:0000256" key="5">
    <source>
        <dbReference type="ARBA" id="ARBA00023157"/>
    </source>
</evidence>
<dbReference type="Gene3D" id="1.50.10.10">
    <property type="match status" value="1"/>
</dbReference>
<dbReference type="InterPro" id="IPR001382">
    <property type="entry name" value="Glyco_hydro_47"/>
</dbReference>
<dbReference type="InterPro" id="IPR044865">
    <property type="entry name" value="MRH_dom"/>
</dbReference>
<accession>T0S7Y2</accession>
<comment type="subcellular location">
    <subcellularLocation>
        <location evidence="1">Endoplasmic reticulum</location>
    </subcellularLocation>
</comment>
<dbReference type="Pfam" id="PF01532">
    <property type="entry name" value="Glyco_hydro_47"/>
    <property type="match status" value="1"/>
</dbReference>
<dbReference type="Gene3D" id="3.50.30.30">
    <property type="match status" value="1"/>
</dbReference>
<dbReference type="GO" id="GO:0005509">
    <property type="term" value="F:calcium ion binding"/>
    <property type="evidence" value="ECO:0007669"/>
    <property type="project" value="InterPro"/>
</dbReference>
<dbReference type="SUPFAM" id="SSF48225">
    <property type="entry name" value="Seven-hairpin glycosidases"/>
    <property type="match status" value="1"/>
</dbReference>
<dbReference type="STRING" id="1156394.T0S7Y2"/>
<dbReference type="PRINTS" id="PR00747">
    <property type="entry name" value="GLYHDRLASE47"/>
</dbReference>
<feature type="region of interest" description="Disordered" evidence="10">
    <location>
        <begin position="1049"/>
        <end position="1071"/>
    </location>
</feature>
<dbReference type="VEuPathDB" id="FungiDB:SDRG_01273"/>
<evidence type="ECO:0000256" key="11">
    <source>
        <dbReference type="SAM" id="SignalP"/>
    </source>
</evidence>
<protein>
    <recommendedName>
        <fullName evidence="9">alpha-1,2-Mannosidase</fullName>
        <ecNumber evidence="9">3.2.1.-</ecNumber>
    </recommendedName>
</protein>
<dbReference type="InParanoid" id="T0S7Y2"/>
<dbReference type="PROSITE" id="PS51914">
    <property type="entry name" value="MRH"/>
    <property type="match status" value="1"/>
</dbReference>
<feature type="active site" description="Proton donor" evidence="7">
    <location>
        <position position="272"/>
    </location>
</feature>
<dbReference type="Gene3D" id="2.70.130.10">
    <property type="entry name" value="Mannose-6-phosphate receptor binding domain"/>
    <property type="match status" value="1"/>
</dbReference>
<evidence type="ECO:0000256" key="6">
    <source>
        <dbReference type="ARBA" id="ARBA00023180"/>
    </source>
</evidence>
<keyword evidence="5" id="KW-1015">Disulfide bond</keyword>
<feature type="domain" description="MRH" evidence="12">
    <location>
        <begin position="49"/>
        <end position="173"/>
    </location>
</feature>